<dbReference type="EC" id="1.6.3.1" evidence="6"/>
<dbReference type="AlphaFoldDB" id="W5WFW8"/>
<dbReference type="InterPro" id="IPR036188">
    <property type="entry name" value="FAD/NAD-bd_sf"/>
</dbReference>
<dbReference type="KEGG" id="kal:KALB_6740"/>
<evidence type="ECO:0000313" key="36">
    <source>
        <dbReference type="Proteomes" id="UP000019225"/>
    </source>
</evidence>
<comment type="cofactor">
    <cofactor evidence="1">
        <name>FAD</name>
        <dbReference type="ChEBI" id="CHEBI:57692"/>
    </cofactor>
</comment>
<comment type="function">
    <text evidence="24">Acts as a Baeyer-Villiger monooxygenase on a broad range of substrates. Catalyzes the insertion of an oxygen atom into a carbon-carbon bond adjacent to a carbonyl, which converts ketones to esters. Active on diverse carbonyl compounds, whereas soft nucleophiles are mostly non- or poorly reactive. In contrast with other forms of FMO it is non- or poorly active on 'classical' substrates such as drugs, pesticides, and dietary components containing soft nucleophilic heteroatoms. Able to oxidize drug molecules bearing a carbonyl group on an aliphatic chain, such as nabumetone and pentoxifylline. Also, in the absence of substrates, shows slow but yet significant NADPH oxidase activity. Acts as a positive modulator of cholesterol biosynthesis as well as glucose homeostasis, promoting metabolic aging via pleiotropic effects.</text>
</comment>
<evidence type="ECO:0000256" key="22">
    <source>
        <dbReference type="ARBA" id="ARBA00033213"/>
    </source>
</evidence>
<comment type="catalytic activity">
    <reaction evidence="30">
        <text>octan-3-one + NADPH + O2 + H(+) = ethyl hexanoate + NADP(+) + H2O</text>
        <dbReference type="Rhea" id="RHEA:54856"/>
        <dbReference type="ChEBI" id="CHEBI:15377"/>
        <dbReference type="ChEBI" id="CHEBI:15378"/>
        <dbReference type="ChEBI" id="CHEBI:15379"/>
        <dbReference type="ChEBI" id="CHEBI:57783"/>
        <dbReference type="ChEBI" id="CHEBI:58349"/>
        <dbReference type="ChEBI" id="CHEBI:80946"/>
        <dbReference type="ChEBI" id="CHEBI:86055"/>
    </reaction>
    <physiologicalReaction direction="left-to-right" evidence="30">
        <dbReference type="Rhea" id="RHEA:54857"/>
    </physiologicalReaction>
</comment>
<evidence type="ECO:0000256" key="21">
    <source>
        <dbReference type="ARBA" id="ARBA00029728"/>
    </source>
</evidence>
<keyword evidence="19" id="KW-0443">Lipid metabolism</keyword>
<dbReference type="InterPro" id="IPR002257">
    <property type="entry name" value="Flavin_mOase_5"/>
</dbReference>
<evidence type="ECO:0000256" key="5">
    <source>
        <dbReference type="ARBA" id="ARBA00010139"/>
    </source>
</evidence>
<evidence type="ECO:0000256" key="7">
    <source>
        <dbReference type="ARBA" id="ARBA00019213"/>
    </source>
</evidence>
<reference evidence="35 36" key="1">
    <citation type="journal article" date="2014" name="BMC Genomics">
        <title>Complete genome sequence of producer of the glycopeptide antibiotic Aculeximycin Kutzneria albida DSM 43870T, a representative of minor genus of Pseudonocardiaceae.</title>
        <authorList>
            <person name="Rebets Y."/>
            <person name="Tokovenko B."/>
            <person name="Lushchyk I."/>
            <person name="Ruckert C."/>
            <person name="Zaburannyi N."/>
            <person name="Bechthold A."/>
            <person name="Kalinowski J."/>
            <person name="Luzhetskyy A."/>
        </authorList>
    </citation>
    <scope>NUCLEOTIDE SEQUENCE [LARGE SCALE GENOMIC DNA]</scope>
    <source>
        <strain evidence="35">DSM 43870</strain>
    </source>
</reference>
<sequence length="444" mass="49719">MGEVCIIGAGSSGIAACQVLAERGIGFDCFEVGSEVGGNWRYGNDNNMSSAYRSLHINTSRQLMQYASYPMPEDLPAYPSHFQIARYFDDFVDHFGLRERITFRTEVTAVRPAPGGGYEVTTRQRDCGTEHTEHYHSVLVANGHHWNPRWPDPAFPGADTFTGEQVHSHHYREFQPYVGKRVLVLGIGNSACDIAVETSRVAERTFLAMRRGAHILPKYLFGVPTDHLTTSPVAKGPFWLRRLTLRLLLAVARGRVTGFGLPEPDHKVLSAHPTISDDLLTRLGHGDIAVRPNIARFEGDTVHFVDGSSERIDVVVYCTGYRITFPFLDESVITSADNEVALFHRVVPPDHPGLYFLGLIQPLGAIMPLAEAQSHWIADLIQGRVRLPGTAAMHREIREYRAALRRRYVSSKRHTIQVDFLDYLAELRRARAVDSRPKPSVTVQ</sequence>
<evidence type="ECO:0000256" key="26">
    <source>
        <dbReference type="ARBA" id="ARBA00047574"/>
    </source>
</evidence>
<keyword evidence="18" id="KW-0503">Monooxygenase</keyword>
<evidence type="ECO:0000256" key="25">
    <source>
        <dbReference type="ARBA" id="ARBA00047426"/>
    </source>
</evidence>
<dbReference type="InterPro" id="IPR050346">
    <property type="entry name" value="FMO-like"/>
</dbReference>
<evidence type="ECO:0000256" key="28">
    <source>
        <dbReference type="ARBA" id="ARBA00047864"/>
    </source>
</evidence>
<keyword evidence="8" id="KW-0488">Methylation</keyword>
<dbReference type="PRINTS" id="PR01125">
    <property type="entry name" value="FMOXYGENASE5"/>
</dbReference>
<evidence type="ECO:0000256" key="12">
    <source>
        <dbReference type="ARBA" id="ARBA00022824"/>
    </source>
</evidence>
<keyword evidence="9" id="KW-0597">Phosphoprotein</keyword>
<evidence type="ECO:0000256" key="1">
    <source>
        <dbReference type="ARBA" id="ARBA00001974"/>
    </source>
</evidence>
<evidence type="ECO:0000256" key="24">
    <source>
        <dbReference type="ARBA" id="ARBA00045722"/>
    </source>
</evidence>
<dbReference type="EMBL" id="CP007155">
    <property type="protein sequence ID" value="AHI00099.1"/>
    <property type="molecule type" value="Genomic_DNA"/>
</dbReference>
<keyword evidence="20" id="KW-0472">Membrane</keyword>
<evidence type="ECO:0000256" key="13">
    <source>
        <dbReference type="ARBA" id="ARBA00022827"/>
    </source>
</evidence>
<evidence type="ECO:0000256" key="15">
    <source>
        <dbReference type="ARBA" id="ARBA00022857"/>
    </source>
</evidence>
<comment type="catalytic activity">
    <reaction evidence="32">
        <text>heptan-4-one + NADPH + O2 + H(+) = propyl butanoate + NADP(+) + H2O</text>
        <dbReference type="Rhea" id="RHEA:54852"/>
        <dbReference type="ChEBI" id="CHEBI:15377"/>
        <dbReference type="ChEBI" id="CHEBI:15378"/>
        <dbReference type="ChEBI" id="CHEBI:15379"/>
        <dbReference type="ChEBI" id="CHEBI:57783"/>
        <dbReference type="ChEBI" id="CHEBI:58349"/>
        <dbReference type="ChEBI" id="CHEBI:89484"/>
        <dbReference type="ChEBI" id="CHEBI:89719"/>
    </reaction>
    <physiologicalReaction direction="left-to-right" evidence="32">
        <dbReference type="Rhea" id="RHEA:54853"/>
    </physiologicalReaction>
</comment>
<dbReference type="RefSeq" id="WP_025359974.1">
    <property type="nucleotide sequence ID" value="NZ_CP007155.1"/>
</dbReference>
<comment type="catalytic activity">
    <reaction evidence="25">
        <text>hexan-3-one + NADPH + O2 + H(+) = propyl propanoate + NADP(+) + H2O</text>
        <dbReference type="Rhea" id="RHEA:54848"/>
        <dbReference type="ChEBI" id="CHEBI:15377"/>
        <dbReference type="ChEBI" id="CHEBI:15378"/>
        <dbReference type="ChEBI" id="CHEBI:15379"/>
        <dbReference type="ChEBI" id="CHEBI:57783"/>
        <dbReference type="ChEBI" id="CHEBI:58349"/>
        <dbReference type="ChEBI" id="CHEBI:89828"/>
        <dbReference type="ChEBI" id="CHEBI:89891"/>
    </reaction>
    <physiologicalReaction direction="left-to-right" evidence="25">
        <dbReference type="Rhea" id="RHEA:54849"/>
    </physiologicalReaction>
</comment>
<evidence type="ECO:0000256" key="29">
    <source>
        <dbReference type="ARBA" id="ARBA00047977"/>
    </source>
</evidence>
<evidence type="ECO:0000256" key="6">
    <source>
        <dbReference type="ARBA" id="ARBA00012698"/>
    </source>
</evidence>
<dbReference type="InterPro" id="IPR020946">
    <property type="entry name" value="Flavin_mOase-like"/>
</dbReference>
<evidence type="ECO:0000256" key="31">
    <source>
        <dbReference type="ARBA" id="ARBA00048989"/>
    </source>
</evidence>
<dbReference type="Gene3D" id="3.50.50.60">
    <property type="entry name" value="FAD/NAD(P)-binding domain"/>
    <property type="match status" value="1"/>
</dbReference>
<keyword evidence="11" id="KW-0812">Transmembrane</keyword>
<comment type="catalytic activity">
    <reaction evidence="27">
        <text>sulcatone + NADPH + O2 + H(+) = 4-methylpent-3-en-1-yl acetate + NADP(+) + H2O</text>
        <dbReference type="Rhea" id="RHEA:54864"/>
        <dbReference type="ChEBI" id="CHEBI:15377"/>
        <dbReference type="ChEBI" id="CHEBI:15378"/>
        <dbReference type="ChEBI" id="CHEBI:15379"/>
        <dbReference type="ChEBI" id="CHEBI:16310"/>
        <dbReference type="ChEBI" id="CHEBI:57783"/>
        <dbReference type="ChEBI" id="CHEBI:58349"/>
        <dbReference type="ChEBI" id="CHEBI:138373"/>
    </reaction>
    <physiologicalReaction direction="left-to-right" evidence="27">
        <dbReference type="Rhea" id="RHEA:54865"/>
    </physiologicalReaction>
</comment>
<gene>
    <name evidence="35" type="ORF">KALB_6740</name>
</gene>
<dbReference type="eggNOG" id="COG2072">
    <property type="taxonomic scope" value="Bacteria"/>
</dbReference>
<comment type="catalytic activity">
    <reaction evidence="29">
        <text>hexan-3-one + NADPH + O2 + H(+) = ethyl butanoate + NADP(+) + H2O</text>
        <dbReference type="Rhea" id="RHEA:54844"/>
        <dbReference type="ChEBI" id="CHEBI:15377"/>
        <dbReference type="ChEBI" id="CHEBI:15378"/>
        <dbReference type="ChEBI" id="CHEBI:15379"/>
        <dbReference type="ChEBI" id="CHEBI:57783"/>
        <dbReference type="ChEBI" id="CHEBI:58349"/>
        <dbReference type="ChEBI" id="CHEBI:88764"/>
        <dbReference type="ChEBI" id="CHEBI:89891"/>
    </reaction>
    <physiologicalReaction direction="left-to-right" evidence="29">
        <dbReference type="Rhea" id="RHEA:54845"/>
    </physiologicalReaction>
</comment>
<dbReference type="GO" id="GO:0004499">
    <property type="term" value="F:N,N-dimethylaniline monooxygenase activity"/>
    <property type="evidence" value="ECO:0007669"/>
    <property type="project" value="InterPro"/>
</dbReference>
<evidence type="ECO:0000256" key="30">
    <source>
        <dbReference type="ARBA" id="ARBA00048459"/>
    </source>
</evidence>
<comment type="similarity">
    <text evidence="4">Belongs to the FMO family.</text>
</comment>
<evidence type="ECO:0000256" key="4">
    <source>
        <dbReference type="ARBA" id="ARBA00009183"/>
    </source>
</evidence>
<evidence type="ECO:0000256" key="17">
    <source>
        <dbReference type="ARBA" id="ARBA00023002"/>
    </source>
</evidence>
<comment type="catalytic activity">
    <reaction evidence="28">
        <text>NADPH + O2 + H(+) = H2O2 + NADP(+)</text>
        <dbReference type="Rhea" id="RHEA:11260"/>
        <dbReference type="ChEBI" id="CHEBI:15378"/>
        <dbReference type="ChEBI" id="CHEBI:15379"/>
        <dbReference type="ChEBI" id="CHEBI:16240"/>
        <dbReference type="ChEBI" id="CHEBI:57783"/>
        <dbReference type="ChEBI" id="CHEBI:58349"/>
        <dbReference type="EC" id="1.6.3.1"/>
    </reaction>
    <physiologicalReaction direction="left-to-right" evidence="28">
        <dbReference type="Rhea" id="RHEA:11261"/>
    </physiologicalReaction>
</comment>
<evidence type="ECO:0000256" key="16">
    <source>
        <dbReference type="ARBA" id="ARBA00022989"/>
    </source>
</evidence>
<dbReference type="SUPFAM" id="SSF51905">
    <property type="entry name" value="FAD/NAD(P)-binding domain"/>
    <property type="match status" value="2"/>
</dbReference>
<dbReference type="Proteomes" id="UP000019225">
    <property type="component" value="Chromosome"/>
</dbReference>
<evidence type="ECO:0000256" key="18">
    <source>
        <dbReference type="ARBA" id="ARBA00023033"/>
    </source>
</evidence>
<comment type="subcellular location">
    <subcellularLocation>
        <location evidence="2">Endoplasmic reticulum membrane</location>
        <topology evidence="2">Single-pass membrane protein</topology>
    </subcellularLocation>
    <subcellularLocation>
        <location evidence="3">Microsome membrane</location>
    </subcellularLocation>
</comment>
<evidence type="ECO:0000256" key="10">
    <source>
        <dbReference type="ARBA" id="ARBA00022630"/>
    </source>
</evidence>
<evidence type="ECO:0000256" key="19">
    <source>
        <dbReference type="ARBA" id="ARBA00023098"/>
    </source>
</evidence>
<evidence type="ECO:0000256" key="34">
    <source>
        <dbReference type="ARBA" id="ARBA00049475"/>
    </source>
</evidence>
<evidence type="ECO:0000256" key="32">
    <source>
        <dbReference type="ARBA" id="ARBA00048990"/>
    </source>
</evidence>
<dbReference type="PRINTS" id="PR00370">
    <property type="entry name" value="FMOXYGENASE"/>
</dbReference>
<comment type="catalytic activity">
    <reaction evidence="33">
        <text>N,N-dimethylaniline + NADPH + O2 + H(+) = N,N-dimethylaniline N-oxide + NADP(+) + H2O</text>
        <dbReference type="Rhea" id="RHEA:24468"/>
        <dbReference type="ChEBI" id="CHEBI:15377"/>
        <dbReference type="ChEBI" id="CHEBI:15378"/>
        <dbReference type="ChEBI" id="CHEBI:15379"/>
        <dbReference type="ChEBI" id="CHEBI:16269"/>
        <dbReference type="ChEBI" id="CHEBI:17735"/>
        <dbReference type="ChEBI" id="CHEBI:57783"/>
        <dbReference type="ChEBI" id="CHEBI:58349"/>
        <dbReference type="EC" id="1.14.13.8"/>
    </reaction>
    <physiologicalReaction direction="left-to-right" evidence="33">
        <dbReference type="Rhea" id="RHEA:24469"/>
    </physiologicalReaction>
</comment>
<dbReference type="FunFam" id="3.50.50.60:FF:000159">
    <property type="entry name" value="Dimethylaniline monooxygenase [N-oxide-forming]"/>
    <property type="match status" value="1"/>
</dbReference>
<keyword evidence="36" id="KW-1185">Reference proteome</keyword>
<dbReference type="GO" id="GO:0050661">
    <property type="term" value="F:NADP binding"/>
    <property type="evidence" value="ECO:0007669"/>
    <property type="project" value="InterPro"/>
</dbReference>
<evidence type="ECO:0000256" key="20">
    <source>
        <dbReference type="ARBA" id="ARBA00023136"/>
    </source>
</evidence>
<dbReference type="GO" id="GO:0016174">
    <property type="term" value="F:NAD(P)H oxidase H2O2-forming activity"/>
    <property type="evidence" value="ECO:0007669"/>
    <property type="project" value="UniProtKB-EC"/>
</dbReference>
<comment type="catalytic activity">
    <reaction evidence="34">
        <text>octan-3-one + NADPH + O2 + H(+) = pentyl propanoate + NADP(+) + H2O</text>
        <dbReference type="Rhea" id="RHEA:54840"/>
        <dbReference type="ChEBI" id="CHEBI:15377"/>
        <dbReference type="ChEBI" id="CHEBI:15378"/>
        <dbReference type="ChEBI" id="CHEBI:15379"/>
        <dbReference type="ChEBI" id="CHEBI:57783"/>
        <dbReference type="ChEBI" id="CHEBI:58349"/>
        <dbReference type="ChEBI" id="CHEBI:80946"/>
        <dbReference type="ChEBI" id="CHEBI:87373"/>
    </reaction>
    <physiologicalReaction direction="left-to-right" evidence="34">
        <dbReference type="Rhea" id="RHEA:54841"/>
    </physiologicalReaction>
</comment>
<dbReference type="PIRSF" id="PIRSF000332">
    <property type="entry name" value="FMO"/>
    <property type="match status" value="1"/>
</dbReference>
<evidence type="ECO:0000256" key="2">
    <source>
        <dbReference type="ARBA" id="ARBA00004389"/>
    </source>
</evidence>
<dbReference type="GO" id="GO:0006629">
    <property type="term" value="P:lipid metabolic process"/>
    <property type="evidence" value="ECO:0007669"/>
    <property type="project" value="UniProtKB-KW"/>
</dbReference>
<name>W5WFW8_9PSEU</name>
<evidence type="ECO:0000256" key="8">
    <source>
        <dbReference type="ARBA" id="ARBA00022481"/>
    </source>
</evidence>
<keyword evidence="17" id="KW-0560">Oxidoreductase</keyword>
<comment type="catalytic activity">
    <reaction evidence="31">
        <text>(2E)-geranial + NADPH + O2 + H(+) = (1E)-2,6-dimethylhepta-1,5-dien-1-yl formate + NADP(+) + H2O</text>
        <dbReference type="Rhea" id="RHEA:54860"/>
        <dbReference type="ChEBI" id="CHEBI:15377"/>
        <dbReference type="ChEBI" id="CHEBI:15378"/>
        <dbReference type="ChEBI" id="CHEBI:15379"/>
        <dbReference type="ChEBI" id="CHEBI:16980"/>
        <dbReference type="ChEBI" id="CHEBI:57783"/>
        <dbReference type="ChEBI" id="CHEBI:58349"/>
        <dbReference type="ChEBI" id="CHEBI:138375"/>
    </reaction>
    <physiologicalReaction direction="left-to-right" evidence="31">
        <dbReference type="Rhea" id="RHEA:54861"/>
    </physiologicalReaction>
</comment>
<keyword evidence="14" id="KW-0492">Microsome</keyword>
<evidence type="ECO:0000256" key="11">
    <source>
        <dbReference type="ARBA" id="ARBA00022692"/>
    </source>
</evidence>
<evidence type="ECO:0000256" key="33">
    <source>
        <dbReference type="ARBA" id="ARBA00049443"/>
    </source>
</evidence>
<dbReference type="PATRIC" id="fig|1449976.3.peg.6769"/>
<dbReference type="OrthoDB" id="5168853at2"/>
<keyword evidence="12" id="KW-0256">Endoplasmic reticulum</keyword>
<dbReference type="HOGENOM" id="CLU_006909_8_3_11"/>
<dbReference type="Pfam" id="PF00743">
    <property type="entry name" value="FMO-like"/>
    <property type="match status" value="1"/>
</dbReference>
<dbReference type="STRING" id="1449976.KALB_6740"/>
<dbReference type="InterPro" id="IPR000960">
    <property type="entry name" value="Flavin_mOase"/>
</dbReference>
<protein>
    <recommendedName>
        <fullName evidence="7">Flavin-containing monooxygenase 5</fullName>
        <ecNumber evidence="6">1.6.3.1</ecNumber>
    </recommendedName>
    <alternativeName>
        <fullName evidence="23">Dimethylaniline monooxygenase [N-oxide-forming] 5</fullName>
    </alternativeName>
    <alternativeName>
        <fullName evidence="21">Dimethylaniline oxidase 5</fullName>
    </alternativeName>
    <alternativeName>
        <fullName evidence="22">NADPH oxidase</fullName>
    </alternativeName>
</protein>
<evidence type="ECO:0000256" key="14">
    <source>
        <dbReference type="ARBA" id="ARBA00022848"/>
    </source>
</evidence>
<keyword evidence="15" id="KW-0521">NADP</keyword>
<comment type="similarity">
    <text evidence="5">Belongs to the FAD-binding monooxygenase family.</text>
</comment>
<proteinExistence type="inferred from homology"/>
<keyword evidence="13" id="KW-0274">FAD</keyword>
<evidence type="ECO:0000256" key="9">
    <source>
        <dbReference type="ARBA" id="ARBA00022553"/>
    </source>
</evidence>
<keyword evidence="16" id="KW-1133">Transmembrane helix</keyword>
<evidence type="ECO:0000256" key="3">
    <source>
        <dbReference type="ARBA" id="ARBA00004524"/>
    </source>
</evidence>
<evidence type="ECO:0000313" key="35">
    <source>
        <dbReference type="EMBL" id="AHI00099.1"/>
    </source>
</evidence>
<organism evidence="35 36">
    <name type="scientific">Kutzneria albida DSM 43870</name>
    <dbReference type="NCBI Taxonomy" id="1449976"/>
    <lineage>
        <taxon>Bacteria</taxon>
        <taxon>Bacillati</taxon>
        <taxon>Actinomycetota</taxon>
        <taxon>Actinomycetes</taxon>
        <taxon>Pseudonocardiales</taxon>
        <taxon>Pseudonocardiaceae</taxon>
        <taxon>Kutzneria</taxon>
    </lineage>
</organism>
<evidence type="ECO:0000256" key="23">
    <source>
        <dbReference type="ARBA" id="ARBA00033301"/>
    </source>
</evidence>
<keyword evidence="10" id="KW-0285">Flavoprotein</keyword>
<dbReference type="GO" id="GO:0050660">
    <property type="term" value="F:flavin adenine dinucleotide binding"/>
    <property type="evidence" value="ECO:0007669"/>
    <property type="project" value="InterPro"/>
</dbReference>
<accession>W5WFW8</accession>
<dbReference type="PANTHER" id="PTHR23023">
    <property type="entry name" value="DIMETHYLANILINE MONOOXYGENASE"/>
    <property type="match status" value="1"/>
</dbReference>
<evidence type="ECO:0000256" key="27">
    <source>
        <dbReference type="ARBA" id="ARBA00047855"/>
    </source>
</evidence>
<comment type="catalytic activity">
    <reaction evidence="26">
        <text>heptan-2-one + NADPH + O2 + H(+) = pentyl acetate + NADP(+) + H2O</text>
        <dbReference type="Rhea" id="RHEA:54836"/>
        <dbReference type="ChEBI" id="CHEBI:5672"/>
        <dbReference type="ChEBI" id="CHEBI:15377"/>
        <dbReference type="ChEBI" id="CHEBI:15378"/>
        <dbReference type="ChEBI" id="CHEBI:15379"/>
        <dbReference type="ChEBI" id="CHEBI:57783"/>
        <dbReference type="ChEBI" id="CHEBI:58349"/>
        <dbReference type="ChEBI" id="CHEBI:87362"/>
    </reaction>
    <physiologicalReaction direction="left-to-right" evidence="26">
        <dbReference type="Rhea" id="RHEA:54837"/>
    </physiologicalReaction>
</comment>